<dbReference type="Gene3D" id="1.10.260.40">
    <property type="entry name" value="lambda repressor-like DNA-binding domains"/>
    <property type="match status" value="1"/>
</dbReference>
<dbReference type="EMBL" id="JH109153">
    <property type="protein sequence ID" value="EGW21095.1"/>
    <property type="molecule type" value="Genomic_DNA"/>
</dbReference>
<dbReference type="PROSITE" id="PS50943">
    <property type="entry name" value="HTH_CROC1"/>
    <property type="match status" value="1"/>
</dbReference>
<name>G3IXZ8_METTV</name>
<accession>G3IXZ8</accession>
<gene>
    <name evidence="5" type="ORF">Mettu_4251</name>
</gene>
<keyword evidence="6" id="KW-1185">Reference proteome</keyword>
<protein>
    <submittedName>
        <fullName evidence="5">Transcriptional regulator, XRE family</fullName>
    </submittedName>
</protein>
<dbReference type="Proteomes" id="UP000004664">
    <property type="component" value="Unassembled WGS sequence"/>
</dbReference>
<dbReference type="CDD" id="cd00093">
    <property type="entry name" value="HTH_XRE"/>
    <property type="match status" value="1"/>
</dbReference>
<dbReference type="SMART" id="SM00530">
    <property type="entry name" value="HTH_XRE"/>
    <property type="match status" value="1"/>
</dbReference>
<reference evidence="5 6" key="1">
    <citation type="submission" date="2011-06" db="EMBL/GenBank/DDBJ databases">
        <title>Genomic sequence of Methylobacter tundripaludum SV96.</title>
        <authorList>
            <consortium name="US DOE Joint Genome Institute"/>
            <person name="Lucas S."/>
            <person name="Han J."/>
            <person name="Lapidus A."/>
            <person name="Cheng J.-F."/>
            <person name="Goodwin L."/>
            <person name="Pitluck S."/>
            <person name="Held B."/>
            <person name="Detter J.C."/>
            <person name="Han C."/>
            <person name="Tapia R."/>
            <person name="Land M."/>
            <person name="Hauser L."/>
            <person name="Kyrpides N."/>
            <person name="Ivanova N."/>
            <person name="Ovchinnikova G."/>
            <person name="Pagani I."/>
            <person name="Klotz M.G."/>
            <person name="Dispirito A.A."/>
            <person name="Murrell J.C."/>
            <person name="Dunfield P."/>
            <person name="Kalyuzhnaya M.G."/>
            <person name="Svenning M."/>
            <person name="Trotsenko Y.A."/>
            <person name="Stein L.Y."/>
            <person name="Woyke T."/>
        </authorList>
    </citation>
    <scope>NUCLEOTIDE SEQUENCE [LARGE SCALE GENOMIC DNA]</scope>
    <source>
        <strain evidence="6">ATCC BAA-1195 / DSM 17260 / SV96</strain>
    </source>
</reference>
<dbReference type="SUPFAM" id="SSF47413">
    <property type="entry name" value="lambda repressor-like DNA-binding domains"/>
    <property type="match status" value="1"/>
</dbReference>
<keyword evidence="3" id="KW-0804">Transcription</keyword>
<evidence type="ECO:0000256" key="1">
    <source>
        <dbReference type="ARBA" id="ARBA00023015"/>
    </source>
</evidence>
<dbReference type="STRING" id="697282.Mettu_4251"/>
<sequence length="104" mass="11395">MPSTTKPMTDEKLEIFEDGRDFHADLLQSIHEMKAGRGTVIHSQAITARTASGLSQAQFAALLGVSVRTLQEWEQGRRKPTGAAQTLLRVAVAHPEMLRELVTG</sequence>
<dbReference type="OrthoDB" id="9799384at2"/>
<proteinExistence type="predicted"/>
<evidence type="ECO:0000259" key="4">
    <source>
        <dbReference type="PROSITE" id="PS50943"/>
    </source>
</evidence>
<keyword evidence="2" id="KW-0238">DNA-binding</keyword>
<organism evidence="5 6">
    <name type="scientific">Methylobacter tundripaludum (strain ATCC BAA-1195 / DSM 17260 / SV96)</name>
    <dbReference type="NCBI Taxonomy" id="697282"/>
    <lineage>
        <taxon>Bacteria</taxon>
        <taxon>Pseudomonadati</taxon>
        <taxon>Pseudomonadota</taxon>
        <taxon>Gammaproteobacteria</taxon>
        <taxon>Methylococcales</taxon>
        <taxon>Methylococcaceae</taxon>
        <taxon>Methylobacter</taxon>
    </lineage>
</organism>
<keyword evidence="1" id="KW-0805">Transcription regulation</keyword>
<evidence type="ECO:0000313" key="5">
    <source>
        <dbReference type="EMBL" id="EGW21095.1"/>
    </source>
</evidence>
<evidence type="ECO:0000256" key="2">
    <source>
        <dbReference type="ARBA" id="ARBA00023125"/>
    </source>
</evidence>
<dbReference type="GO" id="GO:0003677">
    <property type="term" value="F:DNA binding"/>
    <property type="evidence" value="ECO:0007669"/>
    <property type="project" value="UniProtKB-KW"/>
</dbReference>
<dbReference type="InterPro" id="IPR010982">
    <property type="entry name" value="Lambda_DNA-bd_dom_sf"/>
</dbReference>
<feature type="domain" description="HTH cro/C1-type" evidence="4">
    <location>
        <begin position="48"/>
        <end position="81"/>
    </location>
</feature>
<dbReference type="PANTHER" id="PTHR36511">
    <property type="entry name" value="MERR FAMILY BACTERIAL REGULATORY PROTEIN"/>
    <property type="match status" value="1"/>
</dbReference>
<dbReference type="PANTHER" id="PTHR36511:SF4">
    <property type="entry name" value="ANTITOXIN MQSA"/>
    <property type="match status" value="1"/>
</dbReference>
<dbReference type="InterPro" id="IPR001387">
    <property type="entry name" value="Cro/C1-type_HTH"/>
</dbReference>
<dbReference type="Pfam" id="PF01381">
    <property type="entry name" value="HTH_3"/>
    <property type="match status" value="1"/>
</dbReference>
<evidence type="ECO:0000313" key="6">
    <source>
        <dbReference type="Proteomes" id="UP000004664"/>
    </source>
</evidence>
<evidence type="ECO:0000256" key="3">
    <source>
        <dbReference type="ARBA" id="ARBA00023163"/>
    </source>
</evidence>
<dbReference type="RefSeq" id="WP_006893579.1">
    <property type="nucleotide sequence ID" value="NZ_JH109153.1"/>
</dbReference>
<dbReference type="InterPro" id="IPR052359">
    <property type="entry name" value="HTH-type_reg/antitoxin"/>
</dbReference>
<dbReference type="AlphaFoldDB" id="G3IXZ8"/>
<dbReference type="HOGENOM" id="CLU_144725_3_0_6"/>
<dbReference type="eggNOG" id="COG2944">
    <property type="taxonomic scope" value="Bacteria"/>
</dbReference>